<dbReference type="Proteomes" id="UP001419268">
    <property type="component" value="Unassembled WGS sequence"/>
</dbReference>
<gene>
    <name evidence="1" type="ORF">Scep_026505</name>
</gene>
<evidence type="ECO:0000313" key="1">
    <source>
        <dbReference type="EMBL" id="KAK9095036.1"/>
    </source>
</evidence>
<reference evidence="1 2" key="1">
    <citation type="submission" date="2024-01" db="EMBL/GenBank/DDBJ databases">
        <title>Genome assemblies of Stephania.</title>
        <authorList>
            <person name="Yang L."/>
        </authorList>
    </citation>
    <scope>NUCLEOTIDE SEQUENCE [LARGE SCALE GENOMIC DNA]</scope>
    <source>
        <strain evidence="1">JXDWG</strain>
        <tissue evidence="1">Leaf</tissue>
    </source>
</reference>
<organism evidence="1 2">
    <name type="scientific">Stephania cephalantha</name>
    <dbReference type="NCBI Taxonomy" id="152367"/>
    <lineage>
        <taxon>Eukaryota</taxon>
        <taxon>Viridiplantae</taxon>
        <taxon>Streptophyta</taxon>
        <taxon>Embryophyta</taxon>
        <taxon>Tracheophyta</taxon>
        <taxon>Spermatophyta</taxon>
        <taxon>Magnoliopsida</taxon>
        <taxon>Ranunculales</taxon>
        <taxon>Menispermaceae</taxon>
        <taxon>Menispermoideae</taxon>
        <taxon>Cissampelideae</taxon>
        <taxon>Stephania</taxon>
    </lineage>
</organism>
<protein>
    <submittedName>
        <fullName evidence="1">Uncharacterized protein</fullName>
    </submittedName>
</protein>
<keyword evidence="2" id="KW-1185">Reference proteome</keyword>
<accession>A0AAP0EKA8</accession>
<comment type="caution">
    <text evidence="1">The sequence shown here is derived from an EMBL/GenBank/DDBJ whole genome shotgun (WGS) entry which is preliminary data.</text>
</comment>
<name>A0AAP0EKA8_9MAGN</name>
<dbReference type="AlphaFoldDB" id="A0AAP0EKA8"/>
<proteinExistence type="predicted"/>
<dbReference type="EMBL" id="JBBNAG010000011">
    <property type="protein sequence ID" value="KAK9095036.1"/>
    <property type="molecule type" value="Genomic_DNA"/>
</dbReference>
<evidence type="ECO:0000313" key="2">
    <source>
        <dbReference type="Proteomes" id="UP001419268"/>
    </source>
</evidence>
<sequence length="69" mass="7574">MWRVIVPKGVSTVSGRYGERRYVDPGVSTSQCAADGATLEFDNVADQLRQVVAFMQRQFGMTMDGADLS</sequence>